<evidence type="ECO:0000256" key="3">
    <source>
        <dbReference type="ARBA" id="ARBA00005552"/>
    </source>
</evidence>
<evidence type="ECO:0000256" key="8">
    <source>
        <dbReference type="HAMAP-Rule" id="MF_00006"/>
    </source>
</evidence>
<dbReference type="InterPro" id="IPR000362">
    <property type="entry name" value="Fumarate_lyase_fam"/>
</dbReference>
<dbReference type="EMBL" id="CP019943">
    <property type="protein sequence ID" value="AQU89608.1"/>
    <property type="molecule type" value="Genomic_DNA"/>
</dbReference>
<organism evidence="11 12">
    <name type="scientific">Carsonella ruddii</name>
    <dbReference type="NCBI Taxonomy" id="114186"/>
    <lineage>
        <taxon>Bacteria</taxon>
        <taxon>Pseudomonadati</taxon>
        <taxon>Pseudomonadota</taxon>
        <taxon>Gammaproteobacteria</taxon>
        <taxon>Oceanospirillales</taxon>
        <taxon>Halomonadaceae</taxon>
        <taxon>Zymobacter group</taxon>
        <taxon>Candidatus Carsonella</taxon>
    </lineage>
</organism>
<dbReference type="PRINTS" id="PR00149">
    <property type="entry name" value="FUMRATELYASE"/>
</dbReference>
<dbReference type="GO" id="GO:0042450">
    <property type="term" value="P:L-arginine biosynthetic process via ornithine"/>
    <property type="evidence" value="ECO:0007669"/>
    <property type="project" value="UniProtKB-UniRule"/>
</dbReference>
<reference evidence="11 12" key="1">
    <citation type="submission" date="2017-02" db="EMBL/GenBank/DDBJ databases">
        <title>Complete Genome of Candidatus Carsonella ruddii strain BC, a Nutritional Endosymbiont of Bactericera cockerelli.</title>
        <authorList>
            <person name="Riley A.B."/>
            <person name="Kim D.H."/>
            <person name="Hansen A.K."/>
        </authorList>
    </citation>
    <scope>NUCLEOTIDE SEQUENCE [LARGE SCALE GENOMIC DNA]</scope>
    <source>
        <strain evidence="11 12">BC</strain>
    </source>
</reference>
<evidence type="ECO:0000256" key="2">
    <source>
        <dbReference type="ARBA" id="ARBA00004941"/>
    </source>
</evidence>
<keyword evidence="7 8" id="KW-0456">Lyase</keyword>
<dbReference type="Gene3D" id="1.10.40.30">
    <property type="entry name" value="Fumarase/aspartase (C-terminal domain)"/>
    <property type="match status" value="1"/>
</dbReference>
<dbReference type="NCBIfam" id="TIGR00838">
    <property type="entry name" value="argH"/>
    <property type="match status" value="1"/>
</dbReference>
<gene>
    <name evidence="8" type="primary">argH</name>
    <name evidence="11" type="ORF">BW244_0190</name>
</gene>
<dbReference type="InterPro" id="IPR022761">
    <property type="entry name" value="Fumarate_lyase_N"/>
</dbReference>
<dbReference type="InterPro" id="IPR020557">
    <property type="entry name" value="Fumarate_lyase_CS"/>
</dbReference>
<proteinExistence type="inferred from homology"/>
<dbReference type="Gene3D" id="1.10.275.10">
    <property type="entry name" value="Fumarase/aspartase (N-terminal domain)"/>
    <property type="match status" value="1"/>
</dbReference>
<dbReference type="Gene3D" id="1.20.200.10">
    <property type="entry name" value="Fumarase/aspartase (Central domain)"/>
    <property type="match status" value="1"/>
</dbReference>
<dbReference type="PROSITE" id="PS00163">
    <property type="entry name" value="FUMARATE_LYASES"/>
    <property type="match status" value="1"/>
</dbReference>
<evidence type="ECO:0000313" key="12">
    <source>
        <dbReference type="Proteomes" id="UP000189666"/>
    </source>
</evidence>
<feature type="domain" description="Argininosuccinate lyase C-terminal" evidence="10">
    <location>
        <begin position="358"/>
        <end position="426"/>
    </location>
</feature>
<accession>A0A1U9RRR7</accession>
<dbReference type="CDD" id="cd01359">
    <property type="entry name" value="Argininosuccinate_lyase"/>
    <property type="match status" value="1"/>
</dbReference>
<evidence type="ECO:0000259" key="10">
    <source>
        <dbReference type="Pfam" id="PF14698"/>
    </source>
</evidence>
<dbReference type="GO" id="GO:0004056">
    <property type="term" value="F:argininosuccinate lyase activity"/>
    <property type="evidence" value="ECO:0007669"/>
    <property type="project" value="UniProtKB-UniRule"/>
</dbReference>
<dbReference type="EC" id="4.3.2.1" evidence="4 8"/>
<dbReference type="HAMAP" id="MF_00006">
    <property type="entry name" value="Arg_succ_lyase"/>
    <property type="match status" value="1"/>
</dbReference>
<protein>
    <recommendedName>
        <fullName evidence="4 8">Argininosuccinate lyase</fullName>
        <shortName evidence="8">ASAL</shortName>
        <ecNumber evidence="4 8">4.3.2.1</ecNumber>
    </recommendedName>
    <alternativeName>
        <fullName evidence="8">Arginosuccinase</fullName>
    </alternativeName>
</protein>
<sequence>MNKLWGGRFENKIDNEIEIYLNSFDIDKYLFNYEIKVISAHVKSLYLCNYINIIEKNKILNSLFLIKNNFRKLEVEDIHSYLELELTKYNGDLGKKIYIGKSRNDQITTLNKLMLLDEIEKINILIIFIRKSIINLSELEFNTPLPGFTHLQIAQPITLGHYLLSWNEMLKRDHINLLNCKKITNYCPIGSAALAGHNYNINRNIIRKILNFKYITENSIDAVSDRDYIIIFSQFCNILIIHLSRICEDMIIWSSNKFDFLKLSDKISSGSSIMPQKKNPDLFELIRSKTGRILGNSISILTILKSQALSYNKDNQEDKESLFDNIYTIKNTLNCFRKCIPVLKFNKKNMYLSTLKNYSTATDMADYLVKKGLNFRDSHKIVGNCIKYCEKNNINFFNISLKELKIICNLFENDIFYYLSIEGSIKNKNIYGGTSPNQILKSIQRAKFFLNNIILKFK</sequence>
<comment type="similarity">
    <text evidence="3">In the N-terminal section; belongs to the lyase 1 family. Argininosuccinate lyase subfamily.</text>
</comment>
<dbReference type="SUPFAM" id="SSF48557">
    <property type="entry name" value="L-aspartase-like"/>
    <property type="match status" value="1"/>
</dbReference>
<evidence type="ECO:0000256" key="5">
    <source>
        <dbReference type="ARBA" id="ARBA00022571"/>
    </source>
</evidence>
<dbReference type="UniPathway" id="UPA00068">
    <property type="reaction ID" value="UER00114"/>
</dbReference>
<dbReference type="InterPro" id="IPR008948">
    <property type="entry name" value="L-Aspartase-like"/>
</dbReference>
<evidence type="ECO:0000256" key="1">
    <source>
        <dbReference type="ARBA" id="ARBA00000985"/>
    </source>
</evidence>
<dbReference type="Pfam" id="PF14698">
    <property type="entry name" value="ASL_C2"/>
    <property type="match status" value="1"/>
</dbReference>
<dbReference type="Pfam" id="PF00206">
    <property type="entry name" value="Lyase_1"/>
    <property type="match status" value="1"/>
</dbReference>
<comment type="catalytic activity">
    <reaction evidence="1 8">
        <text>2-(N(omega)-L-arginino)succinate = fumarate + L-arginine</text>
        <dbReference type="Rhea" id="RHEA:24020"/>
        <dbReference type="ChEBI" id="CHEBI:29806"/>
        <dbReference type="ChEBI" id="CHEBI:32682"/>
        <dbReference type="ChEBI" id="CHEBI:57472"/>
        <dbReference type="EC" id="4.3.2.1"/>
    </reaction>
</comment>
<keyword evidence="8" id="KW-0963">Cytoplasm</keyword>
<dbReference type="FunFam" id="1.20.200.10:FF:000015">
    <property type="entry name" value="argininosuccinate lyase isoform X2"/>
    <property type="match status" value="1"/>
</dbReference>
<dbReference type="FunFam" id="1.10.40.30:FF:000001">
    <property type="entry name" value="Argininosuccinate lyase"/>
    <property type="match status" value="1"/>
</dbReference>
<evidence type="ECO:0000256" key="7">
    <source>
        <dbReference type="ARBA" id="ARBA00023239"/>
    </source>
</evidence>
<comment type="pathway">
    <text evidence="2 8">Amino-acid biosynthesis; L-arginine biosynthesis; L-arginine from L-ornithine and carbamoyl phosphate: step 3/3.</text>
</comment>
<feature type="domain" description="Fumarate lyase N-terminal" evidence="9">
    <location>
        <begin position="7"/>
        <end position="295"/>
    </location>
</feature>
<dbReference type="PANTHER" id="PTHR43814">
    <property type="entry name" value="ARGININOSUCCINATE LYASE"/>
    <property type="match status" value="1"/>
</dbReference>
<dbReference type="Proteomes" id="UP000189666">
    <property type="component" value="Chromosome"/>
</dbReference>
<dbReference type="InterPro" id="IPR024083">
    <property type="entry name" value="Fumarase/histidase_N"/>
</dbReference>
<keyword evidence="5 8" id="KW-0055">Arginine biosynthesis</keyword>
<dbReference type="RefSeq" id="WP_211118470.1">
    <property type="nucleotide sequence ID" value="NZ_CP019943.1"/>
</dbReference>
<name>A0A1U9RRR7_CARRU</name>
<keyword evidence="6 8" id="KW-0028">Amino-acid biosynthesis</keyword>
<dbReference type="InterPro" id="IPR029419">
    <property type="entry name" value="Arg_succ_lyase_C"/>
</dbReference>
<evidence type="ECO:0000256" key="4">
    <source>
        <dbReference type="ARBA" id="ARBA00012338"/>
    </source>
</evidence>
<dbReference type="PRINTS" id="PR00145">
    <property type="entry name" value="ARGSUCLYASE"/>
</dbReference>
<comment type="similarity">
    <text evidence="8">Belongs to the lyase 1 family. Argininosuccinate lyase subfamily.</text>
</comment>
<evidence type="ECO:0000259" key="9">
    <source>
        <dbReference type="Pfam" id="PF00206"/>
    </source>
</evidence>
<evidence type="ECO:0000313" key="11">
    <source>
        <dbReference type="EMBL" id="AQU89608.1"/>
    </source>
</evidence>
<dbReference type="GO" id="GO:0005829">
    <property type="term" value="C:cytosol"/>
    <property type="evidence" value="ECO:0007669"/>
    <property type="project" value="TreeGrafter"/>
</dbReference>
<dbReference type="PANTHER" id="PTHR43814:SF1">
    <property type="entry name" value="ARGININOSUCCINATE LYASE"/>
    <property type="match status" value="1"/>
</dbReference>
<dbReference type="InterPro" id="IPR009049">
    <property type="entry name" value="Argininosuccinate_lyase"/>
</dbReference>
<comment type="subcellular location">
    <subcellularLocation>
        <location evidence="8">Cytoplasm</location>
    </subcellularLocation>
</comment>
<dbReference type="AlphaFoldDB" id="A0A1U9RRR7"/>
<evidence type="ECO:0000256" key="6">
    <source>
        <dbReference type="ARBA" id="ARBA00022605"/>
    </source>
</evidence>